<protein>
    <submittedName>
        <fullName evidence="12">Site-2 protease family protein</fullName>
    </submittedName>
</protein>
<keyword evidence="7" id="KW-0809">Transit peptide</keyword>
<gene>
    <name evidence="12" type="ORF">AAG747_10085</name>
</gene>
<dbReference type="PANTHER" id="PTHR31412">
    <property type="entry name" value="ZINC METALLOPROTEASE EGY1"/>
    <property type="match status" value="1"/>
</dbReference>
<evidence type="ECO:0000313" key="13">
    <source>
        <dbReference type="Proteomes" id="UP001403385"/>
    </source>
</evidence>
<evidence type="ECO:0000259" key="11">
    <source>
        <dbReference type="Pfam" id="PF02163"/>
    </source>
</evidence>
<feature type="transmembrane region" description="Helical" evidence="10">
    <location>
        <begin position="82"/>
        <end position="102"/>
    </location>
</feature>
<feature type="transmembrane region" description="Helical" evidence="10">
    <location>
        <begin position="245"/>
        <end position="264"/>
    </location>
</feature>
<dbReference type="Proteomes" id="UP001403385">
    <property type="component" value="Unassembled WGS sequence"/>
</dbReference>
<keyword evidence="13" id="KW-1185">Reference proteome</keyword>
<feature type="transmembrane region" description="Helical" evidence="10">
    <location>
        <begin position="357"/>
        <end position="376"/>
    </location>
</feature>
<dbReference type="InterPro" id="IPR008915">
    <property type="entry name" value="Peptidase_M50"/>
</dbReference>
<evidence type="ECO:0000313" key="12">
    <source>
        <dbReference type="EMBL" id="MEN7548256.1"/>
    </source>
</evidence>
<dbReference type="AlphaFoldDB" id="A0AAW9SC05"/>
<accession>A0AAW9SC05</accession>
<dbReference type="GO" id="GO:0008233">
    <property type="term" value="F:peptidase activity"/>
    <property type="evidence" value="ECO:0007669"/>
    <property type="project" value="UniProtKB-KW"/>
</dbReference>
<comment type="similarity">
    <text evidence="3">Belongs to the peptidase M50B family.</text>
</comment>
<comment type="subcellular location">
    <subcellularLocation>
        <location evidence="2">Membrane</location>
        <topology evidence="2">Multi-pass membrane protein</topology>
    </subcellularLocation>
</comment>
<keyword evidence="9 10" id="KW-0472">Membrane</keyword>
<evidence type="ECO:0000256" key="3">
    <source>
        <dbReference type="ARBA" id="ARBA00007931"/>
    </source>
</evidence>
<evidence type="ECO:0000256" key="7">
    <source>
        <dbReference type="ARBA" id="ARBA00022946"/>
    </source>
</evidence>
<dbReference type="RefSeq" id="WP_346821036.1">
    <property type="nucleotide sequence ID" value="NZ_JBDKWZ010000005.1"/>
</dbReference>
<evidence type="ECO:0000256" key="5">
    <source>
        <dbReference type="ARBA" id="ARBA00022692"/>
    </source>
</evidence>
<dbReference type="CDD" id="cd06160">
    <property type="entry name" value="S2P-M50_like_2"/>
    <property type="match status" value="1"/>
</dbReference>
<sequence>MLKKHIRQKGVHLLLFLITLVGTTYAGVEWTWGKYLLLTGVTWNEFTQGLYFSLPFLGILTCHEFGHYFTAKYYRLKVTLPYYIPFWFFGVMPSIGTMGAYIQIKSPLKSRKEFFDVGAAGPLAGFVVMLGVLYYAFTHLPEASYVFQIHPHYAKFGMEYEKYVYEGMREGENLRMGTNLLFELCKMYLVDDPSKIPNDHEIFHYPFLLASYLACFFTSLNLLPIGQLDGGHILYGLIGYRKHKFVSAFLFIGFIFLGGLGIFSIEDFQHDFQNNLWTGLIYLLFLVFVFDKITSNKRNVLLLALLVFLTQLLTKAIFPQVEGFYGWLVFGFLLGRVLGIYHPPALEDKPLDVKRKVIGWISLIVFILCFSPVPFIV</sequence>
<dbReference type="PANTHER" id="PTHR31412:SF0">
    <property type="entry name" value="ZINC METALLOPROTEASE EGY1, CHLOROPLASTIC-RELATED"/>
    <property type="match status" value="1"/>
</dbReference>
<dbReference type="InterPro" id="IPR044838">
    <property type="entry name" value="EGY1-like"/>
</dbReference>
<evidence type="ECO:0000256" key="2">
    <source>
        <dbReference type="ARBA" id="ARBA00004141"/>
    </source>
</evidence>
<evidence type="ECO:0000256" key="8">
    <source>
        <dbReference type="ARBA" id="ARBA00022989"/>
    </source>
</evidence>
<feature type="transmembrane region" description="Helical" evidence="10">
    <location>
        <begin position="114"/>
        <end position="137"/>
    </location>
</feature>
<keyword evidence="5 10" id="KW-0812">Transmembrane</keyword>
<dbReference type="Pfam" id="PF02163">
    <property type="entry name" value="Peptidase_M50"/>
    <property type="match status" value="1"/>
</dbReference>
<dbReference type="GO" id="GO:0006508">
    <property type="term" value="P:proteolysis"/>
    <property type="evidence" value="ECO:0007669"/>
    <property type="project" value="UniProtKB-KW"/>
</dbReference>
<feature type="transmembrane region" description="Helical" evidence="10">
    <location>
        <begin position="300"/>
        <end position="318"/>
    </location>
</feature>
<feature type="transmembrane region" description="Helical" evidence="10">
    <location>
        <begin position="276"/>
        <end position="293"/>
    </location>
</feature>
<proteinExistence type="inferred from homology"/>
<keyword evidence="6" id="KW-0378">Hydrolase</keyword>
<comment type="cofactor">
    <cofactor evidence="1">
        <name>Zn(2+)</name>
        <dbReference type="ChEBI" id="CHEBI:29105"/>
    </cofactor>
</comment>
<keyword evidence="8 10" id="KW-1133">Transmembrane helix</keyword>
<evidence type="ECO:0000256" key="9">
    <source>
        <dbReference type="ARBA" id="ARBA00023136"/>
    </source>
</evidence>
<feature type="transmembrane region" description="Helical" evidence="10">
    <location>
        <begin position="324"/>
        <end position="345"/>
    </location>
</feature>
<dbReference type="EMBL" id="JBDKWZ010000005">
    <property type="protein sequence ID" value="MEN7548256.1"/>
    <property type="molecule type" value="Genomic_DNA"/>
</dbReference>
<keyword evidence="4 12" id="KW-0645">Protease</keyword>
<evidence type="ECO:0000256" key="10">
    <source>
        <dbReference type="SAM" id="Phobius"/>
    </source>
</evidence>
<reference evidence="12 13" key="1">
    <citation type="submission" date="2024-04" db="EMBL/GenBank/DDBJ databases">
        <title>Novel genus in family Flammeovirgaceae.</title>
        <authorList>
            <person name="Nguyen T.H."/>
            <person name="Vuong T.Q."/>
            <person name="Le H."/>
            <person name="Kim S.-G."/>
        </authorList>
    </citation>
    <scope>NUCLEOTIDE SEQUENCE [LARGE SCALE GENOMIC DNA]</scope>
    <source>
        <strain evidence="12 13">JCM 23209</strain>
    </source>
</reference>
<comment type="caution">
    <text evidence="12">The sequence shown here is derived from an EMBL/GenBank/DDBJ whole genome shotgun (WGS) entry which is preliminary data.</text>
</comment>
<dbReference type="GO" id="GO:0016020">
    <property type="term" value="C:membrane"/>
    <property type="evidence" value="ECO:0007669"/>
    <property type="project" value="UniProtKB-SubCell"/>
</dbReference>
<evidence type="ECO:0000256" key="4">
    <source>
        <dbReference type="ARBA" id="ARBA00022670"/>
    </source>
</evidence>
<evidence type="ECO:0000256" key="6">
    <source>
        <dbReference type="ARBA" id="ARBA00022801"/>
    </source>
</evidence>
<evidence type="ECO:0000256" key="1">
    <source>
        <dbReference type="ARBA" id="ARBA00001947"/>
    </source>
</evidence>
<organism evidence="12 13">
    <name type="scientific">Rapidithrix thailandica</name>
    <dbReference type="NCBI Taxonomy" id="413964"/>
    <lineage>
        <taxon>Bacteria</taxon>
        <taxon>Pseudomonadati</taxon>
        <taxon>Bacteroidota</taxon>
        <taxon>Cytophagia</taxon>
        <taxon>Cytophagales</taxon>
        <taxon>Flammeovirgaceae</taxon>
        <taxon>Rapidithrix</taxon>
    </lineage>
</organism>
<feature type="domain" description="Peptidase M50" evidence="11">
    <location>
        <begin position="51"/>
        <end position="256"/>
    </location>
</feature>
<name>A0AAW9SC05_9BACT</name>